<dbReference type="PROSITE" id="PS50146">
    <property type="entry name" value="DAGK"/>
    <property type="match status" value="1"/>
</dbReference>
<dbReference type="Pfam" id="PF00781">
    <property type="entry name" value="DAGK_cat"/>
    <property type="match status" value="1"/>
</dbReference>
<gene>
    <name evidence="2" type="ORF">GFSPODELE1_LOCUS4736</name>
</gene>
<dbReference type="Gene3D" id="2.60.200.40">
    <property type="match status" value="1"/>
</dbReference>
<accession>A0ABP1D9U2</accession>
<dbReference type="PANTHER" id="PTHR12358">
    <property type="entry name" value="SPHINGOSINE KINASE"/>
    <property type="match status" value="1"/>
</dbReference>
<dbReference type="InterPro" id="IPR016064">
    <property type="entry name" value="NAD/diacylglycerol_kinase_sf"/>
</dbReference>
<reference evidence="3" key="1">
    <citation type="submission" date="2024-04" db="EMBL/GenBank/DDBJ databases">
        <authorList>
            <person name="Shaw F."/>
            <person name="Minotto A."/>
        </authorList>
    </citation>
    <scope>NUCLEOTIDE SEQUENCE [LARGE SCALE GENOMIC DNA]</scope>
</reference>
<organism evidence="2 3">
    <name type="scientific">Somion occarium</name>
    <dbReference type="NCBI Taxonomy" id="3059160"/>
    <lineage>
        <taxon>Eukaryota</taxon>
        <taxon>Fungi</taxon>
        <taxon>Dikarya</taxon>
        <taxon>Basidiomycota</taxon>
        <taxon>Agaricomycotina</taxon>
        <taxon>Agaricomycetes</taxon>
        <taxon>Polyporales</taxon>
        <taxon>Cerrenaceae</taxon>
        <taxon>Somion</taxon>
    </lineage>
</organism>
<dbReference type="Proteomes" id="UP001497453">
    <property type="component" value="Chromosome 3"/>
</dbReference>
<proteinExistence type="predicted"/>
<dbReference type="InterPro" id="IPR017438">
    <property type="entry name" value="ATP-NAD_kinase_N"/>
</dbReference>
<dbReference type="InterPro" id="IPR050187">
    <property type="entry name" value="Lipid_Phosphate_FormReg"/>
</dbReference>
<name>A0ABP1D9U2_9APHY</name>
<sequence>MTLVVVYNPVCGDRTAEKFFNEEVLPRLKEQGKIPDKVIATTHPNHAGETIVELLKQTTESLTVILGSGDGTLHEIATSLHHSLDRQVQSQVAIVLVPCGTANALYSSLFPSQSDDPSYRLKSLNLYLSPSPTSIVLSSATTVVHPSQPGGDTRSSVAIVVASTALHAAILHDSEALRSSHPGIERFKIAAQQNITRWYHARVKLVPSHEHESVELYDVSRRSFIAVTEEGSIELEGPFTYFLSTVNVDRLESLFRIAPLHATLPSRTPALDIVIVRPLRNPTINDDSEGSRLRFAEQGGIVLGGAYRDGAHVNMIYGSDGSVGSEENSGQSVVEYYRCGGWEWIPDRDDEHARFVCVDGEIFNIEAGGKATTSISGNIHGTQLSIFA</sequence>
<keyword evidence="3" id="KW-1185">Reference proteome</keyword>
<dbReference type="PANTHER" id="PTHR12358:SF105">
    <property type="entry name" value="DAGKC DOMAIN-CONTAINING PROTEIN"/>
    <property type="match status" value="1"/>
</dbReference>
<feature type="domain" description="DAGKc" evidence="1">
    <location>
        <begin position="1"/>
        <end position="146"/>
    </location>
</feature>
<evidence type="ECO:0000313" key="3">
    <source>
        <dbReference type="Proteomes" id="UP001497453"/>
    </source>
</evidence>
<protein>
    <recommendedName>
        <fullName evidence="1">DAGKc domain-containing protein</fullName>
    </recommendedName>
</protein>
<evidence type="ECO:0000313" key="2">
    <source>
        <dbReference type="EMBL" id="CAL1703828.1"/>
    </source>
</evidence>
<evidence type="ECO:0000259" key="1">
    <source>
        <dbReference type="PROSITE" id="PS50146"/>
    </source>
</evidence>
<dbReference type="InterPro" id="IPR001206">
    <property type="entry name" value="Diacylglycerol_kinase_cat_dom"/>
</dbReference>
<dbReference type="EMBL" id="OZ037946">
    <property type="protein sequence ID" value="CAL1703828.1"/>
    <property type="molecule type" value="Genomic_DNA"/>
</dbReference>
<dbReference type="Gene3D" id="3.40.50.10330">
    <property type="entry name" value="Probable inorganic polyphosphate/atp-NAD kinase, domain 1"/>
    <property type="match status" value="1"/>
</dbReference>
<dbReference type="SUPFAM" id="SSF111331">
    <property type="entry name" value="NAD kinase/diacylglycerol kinase-like"/>
    <property type="match status" value="1"/>
</dbReference>